<name>A0AAD4FRS8_9GAMM</name>
<dbReference type="GO" id="GO:0008239">
    <property type="term" value="F:dipeptidyl-peptidase activity"/>
    <property type="evidence" value="ECO:0007669"/>
    <property type="project" value="InterPro"/>
</dbReference>
<dbReference type="InterPro" id="IPR008979">
    <property type="entry name" value="Galactose-bd-like_sf"/>
</dbReference>
<dbReference type="InterPro" id="IPR005674">
    <property type="entry name" value="CocE/Ser_esterase"/>
</dbReference>
<reference evidence="3" key="2">
    <citation type="submission" date="2015-03" db="EMBL/GenBank/DDBJ databases">
        <title>Genome sequence of Pseudoalteromonas citrea.</title>
        <authorList>
            <person name="Xie B.-B."/>
            <person name="Rong J.-C."/>
            <person name="Qin Q.-L."/>
            <person name="Zhang Y.-Z."/>
        </authorList>
    </citation>
    <scope>NUCLEOTIDE SEQUENCE</scope>
    <source>
        <strain evidence="3">DSM 8771</strain>
    </source>
</reference>
<dbReference type="Proteomes" id="UP000016487">
    <property type="component" value="Unassembled WGS sequence"/>
</dbReference>
<evidence type="ECO:0000313" key="3">
    <source>
        <dbReference type="EMBL" id="KAF7770197.1"/>
    </source>
</evidence>
<dbReference type="SUPFAM" id="SSF49785">
    <property type="entry name" value="Galactose-binding domain-like"/>
    <property type="match status" value="1"/>
</dbReference>
<evidence type="ECO:0000313" key="4">
    <source>
        <dbReference type="Proteomes" id="UP000016487"/>
    </source>
</evidence>
<evidence type="ECO:0000259" key="2">
    <source>
        <dbReference type="SMART" id="SM00939"/>
    </source>
</evidence>
<dbReference type="RefSeq" id="WP_010364983.1">
    <property type="nucleotide sequence ID" value="NZ_AHBZ03000021.1"/>
</dbReference>
<proteinExistence type="predicted"/>
<dbReference type="Pfam" id="PF02129">
    <property type="entry name" value="Peptidase_S15"/>
    <property type="match status" value="1"/>
</dbReference>
<dbReference type="InterPro" id="IPR013736">
    <property type="entry name" value="Xaa-Pro_dipept_C"/>
</dbReference>
<sequence>MRLLCLSLYSIVASFVIALPIYAMTDQIDFTWHKKIKLRDDKHAAASIYKPAIFNASLPSIVFITPYNRDEANKYGTYFAQHGYAFIAVDSRGRGDSEGEFIPFEKDGQDGFDVIEWVAAQPWSNQKVAMMGGSYRGFTQWATLKEAPPSLKTIVPTASVYPAIDFPYKNDIPTYYVMSWLHFISGKTNNSARFNQAHVAPIYAKLRRDGASFRELDKRLGNPSSIFQTWLDHPKYDSYWGKMVPQAQHYRAFTGPVLSITGQYDGDHLGTLNYYKNLMSSTQNAKHHYLVLGPWDHAGTRSPKKNIDGIMVGNNSLLDFKKLHLAWFNWTLKGEEKPTFLKDNIATFNIGSNRWHYYRDLQSLNLPNQRFNLSSAHKQHNVFSSGLMTSSNTLSAAPYSEYQYDPLHTKGMPKSTEHSLTGQNTAMAIDNNGVIFHSRKLKQALFLQGQISLSLWLSSNIANTDLFAMLYIIDKYGKSALISEDRVRLKRGANRDHNPNELYQIKLNSFALVSRKLPKNSRLRLVVTSEHSRYQKHYNGDGPVADQTGQGAIPATLQIHHHGKYQSSLNLPLSHTL</sequence>
<dbReference type="SUPFAM" id="SSF53474">
    <property type="entry name" value="alpha/beta-Hydrolases"/>
    <property type="match status" value="1"/>
</dbReference>
<organism evidence="3 4">
    <name type="scientific">Pseudoalteromonas citrea</name>
    <dbReference type="NCBI Taxonomy" id="43655"/>
    <lineage>
        <taxon>Bacteria</taxon>
        <taxon>Pseudomonadati</taxon>
        <taxon>Pseudomonadota</taxon>
        <taxon>Gammaproteobacteria</taxon>
        <taxon>Alteromonadales</taxon>
        <taxon>Pseudoalteromonadaceae</taxon>
        <taxon>Pseudoalteromonas</taxon>
    </lineage>
</organism>
<dbReference type="Gene3D" id="1.10.3020.10">
    <property type="entry name" value="alpha-amino acid ester hydrolase ( Helical cap domain)"/>
    <property type="match status" value="1"/>
</dbReference>
<dbReference type="AlphaFoldDB" id="A0AAD4FRS8"/>
<accession>A0AAD4FRS8</accession>
<keyword evidence="1" id="KW-0378">Hydrolase</keyword>
<dbReference type="EMBL" id="AHBZ03000021">
    <property type="protein sequence ID" value="KAF7770197.1"/>
    <property type="molecule type" value="Genomic_DNA"/>
</dbReference>
<dbReference type="Pfam" id="PF08530">
    <property type="entry name" value="PepX_C"/>
    <property type="match status" value="1"/>
</dbReference>
<dbReference type="NCBIfam" id="TIGR00976">
    <property type="entry name" value="CocE_NonD"/>
    <property type="match status" value="1"/>
</dbReference>
<evidence type="ECO:0000256" key="1">
    <source>
        <dbReference type="ARBA" id="ARBA00022801"/>
    </source>
</evidence>
<protein>
    <recommendedName>
        <fullName evidence="2">Xaa-Pro dipeptidyl-peptidase C-terminal domain-containing protein</fullName>
    </recommendedName>
</protein>
<dbReference type="InterPro" id="IPR029058">
    <property type="entry name" value="AB_hydrolase_fold"/>
</dbReference>
<dbReference type="Gene3D" id="2.60.120.260">
    <property type="entry name" value="Galactose-binding domain-like"/>
    <property type="match status" value="1"/>
</dbReference>
<dbReference type="Gene3D" id="3.40.50.1820">
    <property type="entry name" value="alpha/beta hydrolase"/>
    <property type="match status" value="1"/>
</dbReference>
<reference evidence="3" key="1">
    <citation type="journal article" date="2012" name="J. Bacteriol.">
        <title>Genome sequences of type strains of seven species of the marine bacterium Pseudoalteromonas.</title>
        <authorList>
            <person name="Xie B.B."/>
            <person name="Shu Y.L."/>
            <person name="Qin Q.L."/>
            <person name="Rong J.C."/>
            <person name="Zhang X.Y."/>
            <person name="Chen X.L."/>
            <person name="Shi M."/>
            <person name="He H.L."/>
            <person name="Zhou B.C."/>
            <person name="Zhang Y.Z."/>
        </authorList>
    </citation>
    <scope>NUCLEOTIDE SEQUENCE</scope>
    <source>
        <strain evidence="3">DSM 8771</strain>
    </source>
</reference>
<comment type="caution">
    <text evidence="3">The sequence shown here is derived from an EMBL/GenBank/DDBJ whole genome shotgun (WGS) entry which is preliminary data.</text>
</comment>
<dbReference type="SMART" id="SM00939">
    <property type="entry name" value="PepX_C"/>
    <property type="match status" value="1"/>
</dbReference>
<dbReference type="InterPro" id="IPR000383">
    <property type="entry name" value="Xaa-Pro-like_dom"/>
</dbReference>
<feature type="domain" description="Xaa-Pro dipeptidyl-peptidase C-terminal" evidence="2">
    <location>
        <begin position="325"/>
        <end position="570"/>
    </location>
</feature>
<gene>
    <name evidence="3" type="ORF">PCIT_a3183</name>
</gene>